<comment type="caution">
    <text evidence="2">The sequence shown here is derived from an EMBL/GenBank/DDBJ whole genome shotgun (WGS) entry which is preliminary data.</text>
</comment>
<dbReference type="InterPro" id="IPR011009">
    <property type="entry name" value="Kinase-like_dom_sf"/>
</dbReference>
<evidence type="ECO:0000313" key="2">
    <source>
        <dbReference type="EMBL" id="CAG8833102.1"/>
    </source>
</evidence>
<gene>
    <name evidence="2" type="ORF">GMARGA_LOCUS31386</name>
</gene>
<keyword evidence="3" id="KW-1185">Reference proteome</keyword>
<accession>A0ABN7WIW3</accession>
<dbReference type="PROSITE" id="PS50011">
    <property type="entry name" value="PROTEIN_KINASE_DOM"/>
    <property type="match status" value="1"/>
</dbReference>
<evidence type="ECO:0000313" key="3">
    <source>
        <dbReference type="Proteomes" id="UP000789901"/>
    </source>
</evidence>
<evidence type="ECO:0000259" key="1">
    <source>
        <dbReference type="PROSITE" id="PS50011"/>
    </source>
</evidence>
<dbReference type="InterPro" id="IPR000719">
    <property type="entry name" value="Prot_kinase_dom"/>
</dbReference>
<feature type="non-terminal residue" evidence="2">
    <location>
        <position position="1"/>
    </location>
</feature>
<protein>
    <submittedName>
        <fullName evidence="2">16922_t:CDS:1</fullName>
    </submittedName>
</protein>
<sequence>IDFGIFKKWKNKMITTRGETGLGIPAYIDPKYLADHKYFCNENSDIYSDKVFL</sequence>
<organism evidence="2 3">
    <name type="scientific">Gigaspora margarita</name>
    <dbReference type="NCBI Taxonomy" id="4874"/>
    <lineage>
        <taxon>Eukaryota</taxon>
        <taxon>Fungi</taxon>
        <taxon>Fungi incertae sedis</taxon>
        <taxon>Mucoromycota</taxon>
        <taxon>Glomeromycotina</taxon>
        <taxon>Glomeromycetes</taxon>
        <taxon>Diversisporales</taxon>
        <taxon>Gigasporaceae</taxon>
        <taxon>Gigaspora</taxon>
    </lineage>
</organism>
<name>A0ABN7WIW3_GIGMA</name>
<feature type="domain" description="Protein kinase" evidence="1">
    <location>
        <begin position="1"/>
        <end position="53"/>
    </location>
</feature>
<dbReference type="EMBL" id="CAJVQB010046696">
    <property type="protein sequence ID" value="CAG8833102.1"/>
    <property type="molecule type" value="Genomic_DNA"/>
</dbReference>
<proteinExistence type="predicted"/>
<dbReference type="SUPFAM" id="SSF56112">
    <property type="entry name" value="Protein kinase-like (PK-like)"/>
    <property type="match status" value="1"/>
</dbReference>
<reference evidence="2 3" key="1">
    <citation type="submission" date="2021-06" db="EMBL/GenBank/DDBJ databases">
        <authorList>
            <person name="Kallberg Y."/>
            <person name="Tangrot J."/>
            <person name="Rosling A."/>
        </authorList>
    </citation>
    <scope>NUCLEOTIDE SEQUENCE [LARGE SCALE GENOMIC DNA]</scope>
    <source>
        <strain evidence="2 3">120-4 pot B 10/14</strain>
    </source>
</reference>
<dbReference type="Proteomes" id="UP000789901">
    <property type="component" value="Unassembled WGS sequence"/>
</dbReference>